<evidence type="ECO:0000313" key="16">
    <source>
        <dbReference type="Proteomes" id="UP000823849"/>
    </source>
</evidence>
<dbReference type="AlphaFoldDB" id="A0A9D2N778"/>
<keyword evidence="5" id="KW-0479">Metal-binding</keyword>
<comment type="cofactor">
    <cofactor evidence="1">
        <name>Mg(2+)</name>
        <dbReference type="ChEBI" id="CHEBI:18420"/>
    </cofactor>
</comment>
<feature type="compositionally biased region" description="Basic and acidic residues" evidence="12">
    <location>
        <begin position="438"/>
        <end position="454"/>
    </location>
</feature>
<dbReference type="PROSITE" id="PS01011">
    <property type="entry name" value="FOLYLPOLYGLU_SYNT_1"/>
    <property type="match status" value="1"/>
</dbReference>
<evidence type="ECO:0000256" key="8">
    <source>
        <dbReference type="ARBA" id="ARBA00022842"/>
    </source>
</evidence>
<evidence type="ECO:0000256" key="2">
    <source>
        <dbReference type="ARBA" id="ARBA00008276"/>
    </source>
</evidence>
<dbReference type="Gene3D" id="3.90.190.20">
    <property type="entry name" value="Mur ligase, C-terminal domain"/>
    <property type="match status" value="1"/>
</dbReference>
<dbReference type="GO" id="GO:0005737">
    <property type="term" value="C:cytoplasm"/>
    <property type="evidence" value="ECO:0007669"/>
    <property type="project" value="TreeGrafter"/>
</dbReference>
<evidence type="ECO:0000259" key="13">
    <source>
        <dbReference type="Pfam" id="PF02875"/>
    </source>
</evidence>
<comment type="similarity">
    <text evidence="2 11">Belongs to the folylpolyglutamate synthase family.</text>
</comment>
<feature type="domain" description="Mur ligase C-terminal" evidence="13">
    <location>
        <begin position="297"/>
        <end position="412"/>
    </location>
</feature>
<reference evidence="15" key="1">
    <citation type="journal article" date="2021" name="PeerJ">
        <title>Extensive microbial diversity within the chicken gut microbiome revealed by metagenomics and culture.</title>
        <authorList>
            <person name="Gilroy R."/>
            <person name="Ravi A."/>
            <person name="Getino M."/>
            <person name="Pursley I."/>
            <person name="Horton D.L."/>
            <person name="Alikhan N.F."/>
            <person name="Baker D."/>
            <person name="Gharbi K."/>
            <person name="Hall N."/>
            <person name="Watson M."/>
            <person name="Adriaenssens E.M."/>
            <person name="Foster-Nyarko E."/>
            <person name="Jarju S."/>
            <person name="Secka A."/>
            <person name="Antonio M."/>
            <person name="Oren A."/>
            <person name="Chaudhuri R.R."/>
            <person name="La Ragione R."/>
            <person name="Hildebrand F."/>
            <person name="Pallen M.J."/>
        </authorList>
    </citation>
    <scope>NUCLEOTIDE SEQUENCE</scope>
    <source>
        <strain evidence="15">CHK185-5351</strain>
    </source>
</reference>
<dbReference type="GO" id="GO:0004326">
    <property type="term" value="F:tetrahydrofolylpolyglutamate synthase activity"/>
    <property type="evidence" value="ECO:0007669"/>
    <property type="project" value="UniProtKB-EC"/>
</dbReference>
<gene>
    <name evidence="15" type="ORF">H9705_00595</name>
</gene>
<evidence type="ECO:0000256" key="9">
    <source>
        <dbReference type="ARBA" id="ARBA00030592"/>
    </source>
</evidence>
<dbReference type="InterPro" id="IPR001645">
    <property type="entry name" value="Folylpolyglutamate_synth"/>
</dbReference>
<keyword evidence="7 11" id="KW-0067">ATP-binding</keyword>
<keyword evidence="6 11" id="KW-0547">Nucleotide-binding</keyword>
<dbReference type="FunFam" id="3.40.1190.10:FF:000011">
    <property type="entry name" value="Folylpolyglutamate synthase/dihydrofolate synthase"/>
    <property type="match status" value="1"/>
</dbReference>
<dbReference type="Gene3D" id="3.40.1190.10">
    <property type="entry name" value="Mur-like, catalytic domain"/>
    <property type="match status" value="1"/>
</dbReference>
<reference evidence="15" key="2">
    <citation type="submission" date="2021-04" db="EMBL/GenBank/DDBJ databases">
        <authorList>
            <person name="Gilroy R."/>
        </authorList>
    </citation>
    <scope>NUCLEOTIDE SEQUENCE</scope>
    <source>
        <strain evidence="15">CHK185-5351</strain>
    </source>
</reference>
<keyword evidence="8" id="KW-0460">Magnesium</keyword>
<dbReference type="InterPro" id="IPR013221">
    <property type="entry name" value="Mur_ligase_cen"/>
</dbReference>
<keyword evidence="4 11" id="KW-0436">Ligase</keyword>
<comment type="catalytic activity">
    <reaction evidence="10">
        <text>(6S)-5,6,7,8-tetrahydrofolyl-(gamma-L-Glu)(n) + L-glutamate + ATP = (6S)-5,6,7,8-tetrahydrofolyl-(gamma-L-Glu)(n+1) + ADP + phosphate + H(+)</text>
        <dbReference type="Rhea" id="RHEA:10580"/>
        <dbReference type="Rhea" id="RHEA-COMP:14738"/>
        <dbReference type="Rhea" id="RHEA-COMP:14740"/>
        <dbReference type="ChEBI" id="CHEBI:15378"/>
        <dbReference type="ChEBI" id="CHEBI:29985"/>
        <dbReference type="ChEBI" id="CHEBI:30616"/>
        <dbReference type="ChEBI" id="CHEBI:43474"/>
        <dbReference type="ChEBI" id="CHEBI:141005"/>
        <dbReference type="ChEBI" id="CHEBI:456216"/>
        <dbReference type="EC" id="6.3.2.17"/>
    </reaction>
</comment>
<dbReference type="GO" id="GO:0005524">
    <property type="term" value="F:ATP binding"/>
    <property type="evidence" value="ECO:0007669"/>
    <property type="project" value="UniProtKB-KW"/>
</dbReference>
<feature type="domain" description="Mur ligase central" evidence="14">
    <location>
        <begin position="100"/>
        <end position="268"/>
    </location>
</feature>
<evidence type="ECO:0000256" key="6">
    <source>
        <dbReference type="ARBA" id="ARBA00022741"/>
    </source>
</evidence>
<evidence type="ECO:0000256" key="1">
    <source>
        <dbReference type="ARBA" id="ARBA00001946"/>
    </source>
</evidence>
<sequence length="454" mass="50533">MNYEEAAAYIEDIPKFTVKHPVGHTGKLLECLGNPSLDRKIIHVAGTNGKGSVCSYLESMLRLGGKRVGMFTSPHLIRINERFVVDGQAVSDETFLAAFEKVMETVGRVASENREHPSYFEFLFLMGMVIFEDADVEYIILETGLGGRLDATNVTPRPLACTITSISRDHTEYLGETIPEIAAEKAGIIKPGVPVIYDGQNGEAAEVIRRRAEELGSPYFELRPSMYRRETVSREGISFVFEPDKGVPVRLKIPYIADYQMMNASLAYFTMECLKDVHGIPEEILVRGIEEAHWPCRMETVLPGVIIDGAHNEDGIAQFIRTAAHFAEEQEITILFSAVRDKKYEEMIHEICEGIRPARVVATQIGGSREVPAQVLAEDFRKAGCREVYAQADVAGAFEQAYEMKGDGMLFCVGSLYLAGELKDYIGRRQRGPGASGRAKEEKHAQLRGRTEEI</sequence>
<dbReference type="GO" id="GO:0046872">
    <property type="term" value="F:metal ion binding"/>
    <property type="evidence" value="ECO:0007669"/>
    <property type="project" value="UniProtKB-KW"/>
</dbReference>
<dbReference type="EMBL" id="DWWU01000003">
    <property type="protein sequence ID" value="HJC14314.1"/>
    <property type="molecule type" value="Genomic_DNA"/>
</dbReference>
<dbReference type="Pfam" id="PF02875">
    <property type="entry name" value="Mur_ligase_C"/>
    <property type="match status" value="1"/>
</dbReference>
<evidence type="ECO:0000256" key="3">
    <source>
        <dbReference type="ARBA" id="ARBA00013025"/>
    </source>
</evidence>
<dbReference type="Proteomes" id="UP000823849">
    <property type="component" value="Unassembled WGS sequence"/>
</dbReference>
<dbReference type="PANTHER" id="PTHR11136">
    <property type="entry name" value="FOLYLPOLYGLUTAMATE SYNTHASE-RELATED"/>
    <property type="match status" value="1"/>
</dbReference>
<accession>A0A9D2N778</accession>
<organism evidence="15 16">
    <name type="scientific">Candidatus Fusicatenibacter intestinigallinarum</name>
    <dbReference type="NCBI Taxonomy" id="2838598"/>
    <lineage>
        <taxon>Bacteria</taxon>
        <taxon>Bacillati</taxon>
        <taxon>Bacillota</taxon>
        <taxon>Clostridia</taxon>
        <taxon>Lachnospirales</taxon>
        <taxon>Lachnospiraceae</taxon>
        <taxon>Fusicatenibacter</taxon>
    </lineage>
</organism>
<dbReference type="SUPFAM" id="SSF53244">
    <property type="entry name" value="MurD-like peptide ligases, peptide-binding domain"/>
    <property type="match status" value="1"/>
</dbReference>
<evidence type="ECO:0000256" key="12">
    <source>
        <dbReference type="SAM" id="MobiDB-lite"/>
    </source>
</evidence>
<feature type="region of interest" description="Disordered" evidence="12">
    <location>
        <begin position="430"/>
        <end position="454"/>
    </location>
</feature>
<dbReference type="InterPro" id="IPR036615">
    <property type="entry name" value="Mur_ligase_C_dom_sf"/>
</dbReference>
<evidence type="ECO:0000256" key="4">
    <source>
        <dbReference type="ARBA" id="ARBA00022598"/>
    </source>
</evidence>
<dbReference type="SUPFAM" id="SSF53623">
    <property type="entry name" value="MurD-like peptide ligases, catalytic domain"/>
    <property type="match status" value="1"/>
</dbReference>
<dbReference type="InterPro" id="IPR004101">
    <property type="entry name" value="Mur_ligase_C"/>
</dbReference>
<evidence type="ECO:0000313" key="15">
    <source>
        <dbReference type="EMBL" id="HJC14314.1"/>
    </source>
</evidence>
<evidence type="ECO:0000256" key="5">
    <source>
        <dbReference type="ARBA" id="ARBA00022723"/>
    </source>
</evidence>
<dbReference type="NCBIfam" id="TIGR01499">
    <property type="entry name" value="folC"/>
    <property type="match status" value="1"/>
</dbReference>
<protein>
    <recommendedName>
        <fullName evidence="3">tetrahydrofolate synthase</fullName>
        <ecNumber evidence="3">6.3.2.17</ecNumber>
    </recommendedName>
    <alternativeName>
        <fullName evidence="9">Tetrahydrofolylpolyglutamate synthase</fullName>
    </alternativeName>
</protein>
<dbReference type="PIRSF" id="PIRSF001563">
    <property type="entry name" value="Folylpolyglu_synth"/>
    <property type="match status" value="1"/>
</dbReference>
<evidence type="ECO:0000256" key="10">
    <source>
        <dbReference type="ARBA" id="ARBA00047493"/>
    </source>
</evidence>
<proteinExistence type="inferred from homology"/>
<dbReference type="InterPro" id="IPR036565">
    <property type="entry name" value="Mur-like_cat_sf"/>
</dbReference>
<dbReference type="EC" id="6.3.2.17" evidence="3"/>
<comment type="caution">
    <text evidence="15">The sequence shown here is derived from an EMBL/GenBank/DDBJ whole genome shotgun (WGS) entry which is preliminary data.</text>
</comment>
<dbReference type="PANTHER" id="PTHR11136:SF0">
    <property type="entry name" value="DIHYDROFOLATE SYNTHETASE-RELATED"/>
    <property type="match status" value="1"/>
</dbReference>
<dbReference type="Pfam" id="PF08245">
    <property type="entry name" value="Mur_ligase_M"/>
    <property type="match status" value="1"/>
</dbReference>
<name>A0A9D2N778_9FIRM</name>
<evidence type="ECO:0000256" key="11">
    <source>
        <dbReference type="PIRNR" id="PIRNR001563"/>
    </source>
</evidence>
<dbReference type="GO" id="GO:0008841">
    <property type="term" value="F:dihydrofolate synthase activity"/>
    <property type="evidence" value="ECO:0007669"/>
    <property type="project" value="TreeGrafter"/>
</dbReference>
<evidence type="ECO:0000256" key="7">
    <source>
        <dbReference type="ARBA" id="ARBA00022840"/>
    </source>
</evidence>
<evidence type="ECO:0000259" key="14">
    <source>
        <dbReference type="Pfam" id="PF08245"/>
    </source>
</evidence>
<dbReference type="InterPro" id="IPR018109">
    <property type="entry name" value="Folylpolyglutamate_synth_CS"/>
</dbReference>